<keyword evidence="2" id="KW-1277">Toxin-antitoxin system</keyword>
<organism evidence="3 4">
    <name type="scientific">Paraburkholderia caffeinitolerans</name>
    <dbReference type="NCBI Taxonomy" id="1723730"/>
    <lineage>
        <taxon>Bacteria</taxon>
        <taxon>Pseudomonadati</taxon>
        <taxon>Pseudomonadota</taxon>
        <taxon>Betaproteobacteria</taxon>
        <taxon>Burkholderiales</taxon>
        <taxon>Burkholderiaceae</taxon>
        <taxon>Paraburkholderia</taxon>
    </lineage>
</organism>
<protein>
    <submittedName>
        <fullName evidence="3">mRNA interferase toxin RelE</fullName>
        <ecNumber evidence="3">3.1.-.-</ecNumber>
    </submittedName>
</protein>
<dbReference type="NCBIfam" id="TIGR02385">
    <property type="entry name" value="RelE_StbE"/>
    <property type="match status" value="1"/>
</dbReference>
<keyword evidence="3" id="KW-0378">Hydrolase</keyword>
<dbReference type="SUPFAM" id="SSF143011">
    <property type="entry name" value="RelE-like"/>
    <property type="match status" value="1"/>
</dbReference>
<comment type="similarity">
    <text evidence="1">Belongs to the RelE toxin family.</text>
</comment>
<dbReference type="PANTHER" id="PTHR35601">
    <property type="entry name" value="TOXIN RELE"/>
    <property type="match status" value="1"/>
</dbReference>
<sequence>MKTYELKFHKSALKDWQHLDSTVRTQLRKKLVERLIAPRVDSARLSSMPDCYKIKLAASGYRLVYQVIDGELVVLVIAIGKREADQAYRKARTRLD</sequence>
<dbReference type="EMBL" id="CADIKL010000004">
    <property type="protein sequence ID" value="CAB3780475.1"/>
    <property type="molecule type" value="Genomic_DNA"/>
</dbReference>
<dbReference type="PANTHER" id="PTHR35601:SF2">
    <property type="entry name" value="MRNA INTERFERASE TOXIN RELE"/>
    <property type="match status" value="1"/>
</dbReference>
<dbReference type="InterPro" id="IPR035093">
    <property type="entry name" value="RelE/ParE_toxin_dom_sf"/>
</dbReference>
<evidence type="ECO:0000313" key="4">
    <source>
        <dbReference type="Proteomes" id="UP000494119"/>
    </source>
</evidence>
<dbReference type="InterPro" id="IPR007712">
    <property type="entry name" value="RelE/ParE_toxin"/>
</dbReference>
<name>A0A6J5FII5_9BURK</name>
<evidence type="ECO:0000256" key="1">
    <source>
        <dbReference type="ARBA" id="ARBA00006226"/>
    </source>
</evidence>
<dbReference type="Gene3D" id="3.30.2310.20">
    <property type="entry name" value="RelE-like"/>
    <property type="match status" value="1"/>
</dbReference>
<dbReference type="Pfam" id="PF05016">
    <property type="entry name" value="ParE_toxin"/>
    <property type="match status" value="1"/>
</dbReference>
<dbReference type="EC" id="3.1.-.-" evidence="3"/>
<proteinExistence type="inferred from homology"/>
<dbReference type="RefSeq" id="WP_129563121.1">
    <property type="nucleotide sequence ID" value="NZ_CADIKL010000004.1"/>
</dbReference>
<dbReference type="AlphaFoldDB" id="A0A6J5FII5"/>
<keyword evidence="4" id="KW-1185">Reference proteome</keyword>
<gene>
    <name evidence="3" type="primary">relE</name>
    <name evidence="3" type="ORF">LMG28688_01044</name>
</gene>
<evidence type="ECO:0000256" key="2">
    <source>
        <dbReference type="ARBA" id="ARBA00022649"/>
    </source>
</evidence>
<dbReference type="GO" id="GO:0016787">
    <property type="term" value="F:hydrolase activity"/>
    <property type="evidence" value="ECO:0007669"/>
    <property type="project" value="UniProtKB-KW"/>
</dbReference>
<reference evidence="3 4" key="1">
    <citation type="submission" date="2020-04" db="EMBL/GenBank/DDBJ databases">
        <authorList>
            <person name="De Canck E."/>
        </authorList>
    </citation>
    <scope>NUCLEOTIDE SEQUENCE [LARGE SCALE GENOMIC DNA]</scope>
    <source>
        <strain evidence="3 4">LMG 28688</strain>
    </source>
</reference>
<evidence type="ECO:0000313" key="3">
    <source>
        <dbReference type="EMBL" id="CAB3780475.1"/>
    </source>
</evidence>
<dbReference type="Proteomes" id="UP000494119">
    <property type="component" value="Unassembled WGS sequence"/>
</dbReference>
<accession>A0A6J5FII5</accession>